<comment type="caution">
    <text evidence="2">The sequence shown here is derived from an EMBL/GenBank/DDBJ whole genome shotgun (WGS) entry which is preliminary data.</text>
</comment>
<organism evidence="2 3">
    <name type="scientific">Kitasatospora cheerisanensis KCTC 2395</name>
    <dbReference type="NCBI Taxonomy" id="1348663"/>
    <lineage>
        <taxon>Bacteria</taxon>
        <taxon>Bacillati</taxon>
        <taxon>Actinomycetota</taxon>
        <taxon>Actinomycetes</taxon>
        <taxon>Kitasatosporales</taxon>
        <taxon>Streptomycetaceae</taxon>
        <taxon>Kitasatospora</taxon>
    </lineage>
</organism>
<evidence type="ECO:0000313" key="2">
    <source>
        <dbReference type="EMBL" id="KDN85301.1"/>
    </source>
</evidence>
<keyword evidence="1" id="KW-0812">Transmembrane</keyword>
<proteinExistence type="predicted"/>
<dbReference type="EMBL" id="JNBY01000085">
    <property type="protein sequence ID" value="KDN85301.1"/>
    <property type="molecule type" value="Genomic_DNA"/>
</dbReference>
<dbReference type="AlphaFoldDB" id="A0A066Z4M8"/>
<protein>
    <submittedName>
        <fullName evidence="2">Uncharacterized protein</fullName>
    </submittedName>
</protein>
<feature type="transmembrane region" description="Helical" evidence="1">
    <location>
        <begin position="20"/>
        <end position="42"/>
    </location>
</feature>
<keyword evidence="1" id="KW-0472">Membrane</keyword>
<evidence type="ECO:0000313" key="3">
    <source>
        <dbReference type="Proteomes" id="UP000027178"/>
    </source>
</evidence>
<sequence length="45" mass="4133">MAVGDQGVHGGARVVGRAGAGGVFAGAAGCFGFAAGFFAGAVGEF</sequence>
<evidence type="ECO:0000256" key="1">
    <source>
        <dbReference type="SAM" id="Phobius"/>
    </source>
</evidence>
<dbReference type="HOGENOM" id="CLU_3200938_0_0_11"/>
<name>A0A066Z4M8_9ACTN</name>
<reference evidence="2 3" key="1">
    <citation type="submission" date="2014-05" db="EMBL/GenBank/DDBJ databases">
        <title>Draft Genome Sequence of Kitasatospora cheerisanensis KCTC 2395.</title>
        <authorList>
            <person name="Nam D.H."/>
        </authorList>
    </citation>
    <scope>NUCLEOTIDE SEQUENCE [LARGE SCALE GENOMIC DNA]</scope>
    <source>
        <strain evidence="2 3">KCTC 2395</strain>
    </source>
</reference>
<keyword evidence="1" id="KW-1133">Transmembrane helix</keyword>
<gene>
    <name evidence="2" type="ORF">KCH_28820</name>
</gene>
<keyword evidence="3" id="KW-1185">Reference proteome</keyword>
<dbReference type="Proteomes" id="UP000027178">
    <property type="component" value="Unassembled WGS sequence"/>
</dbReference>
<accession>A0A066Z4M8</accession>